<protein>
    <submittedName>
        <fullName evidence="1">Phage head closure protein</fullName>
    </submittedName>
</protein>
<evidence type="ECO:0000313" key="2">
    <source>
        <dbReference type="Proteomes" id="UP001211421"/>
    </source>
</evidence>
<proteinExistence type="predicted"/>
<reference evidence="1" key="1">
    <citation type="submission" date="2023-01" db="EMBL/GenBank/DDBJ databases">
        <title>Human gut microbiome strain richness.</title>
        <authorList>
            <person name="Chen-Liaw A."/>
        </authorList>
    </citation>
    <scope>NUCLEOTIDE SEQUENCE</scope>
    <source>
        <strain evidence="1">D59st1_B8_D59t2_181005</strain>
    </source>
</reference>
<dbReference type="InterPro" id="IPR038666">
    <property type="entry name" value="SSP1_head-tail_sf"/>
</dbReference>
<evidence type="ECO:0000313" key="1">
    <source>
        <dbReference type="EMBL" id="MDB8742386.1"/>
    </source>
</evidence>
<dbReference type="InterPro" id="IPR008767">
    <property type="entry name" value="Phage_SPP1_head-tail_adaptor"/>
</dbReference>
<dbReference type="AlphaFoldDB" id="A0AAW6E0N0"/>
<dbReference type="RefSeq" id="WP_195551741.1">
    <property type="nucleotide sequence ID" value="NZ_JADMNX010000006.1"/>
</dbReference>
<sequence>MDIALMNVKILFQKNAVQTDKIGNHINTWEDYYSCHATVSGEGGTEKTVAGLVVDDSDISFSVRYCRLVSKIESTGYRIIFNETIYNILSVDHMNYKRKSVKFKCQRVRR</sequence>
<dbReference type="NCBIfam" id="TIGR01563">
    <property type="entry name" value="gp16_SPP1"/>
    <property type="match status" value="1"/>
</dbReference>
<dbReference type="Proteomes" id="UP001211421">
    <property type="component" value="Unassembled WGS sequence"/>
</dbReference>
<organism evidence="1 2">
    <name type="scientific">Ruminococcus bicirculans</name>
    <name type="common">ex Wegman et al. 2014</name>
    <dbReference type="NCBI Taxonomy" id="1160721"/>
    <lineage>
        <taxon>Bacteria</taxon>
        <taxon>Bacillati</taxon>
        <taxon>Bacillota</taxon>
        <taxon>Clostridia</taxon>
        <taxon>Eubacteriales</taxon>
        <taxon>Oscillospiraceae</taxon>
        <taxon>Ruminococcus</taxon>
    </lineage>
</organism>
<gene>
    <name evidence="1" type="ORF">PNV70_09935</name>
</gene>
<dbReference type="Pfam" id="PF05521">
    <property type="entry name" value="Phage_HCP"/>
    <property type="match status" value="1"/>
</dbReference>
<dbReference type="EMBL" id="JAQMLS010000006">
    <property type="protein sequence ID" value="MDB8742386.1"/>
    <property type="molecule type" value="Genomic_DNA"/>
</dbReference>
<name>A0AAW6E0N0_9FIRM</name>
<comment type="caution">
    <text evidence="1">The sequence shown here is derived from an EMBL/GenBank/DDBJ whole genome shotgun (WGS) entry which is preliminary data.</text>
</comment>
<accession>A0AAW6E0N0</accession>
<dbReference type="Gene3D" id="2.40.10.270">
    <property type="entry name" value="Bacteriophage SPP1 head-tail adaptor protein"/>
    <property type="match status" value="1"/>
</dbReference>